<dbReference type="AlphaFoldDB" id="A0A5N6VDQ9"/>
<feature type="region of interest" description="Disordered" evidence="1">
    <location>
        <begin position="51"/>
        <end position="83"/>
    </location>
</feature>
<proteinExistence type="predicted"/>
<evidence type="ECO:0000313" key="2">
    <source>
        <dbReference type="EMBL" id="KAE8306551.1"/>
    </source>
</evidence>
<feature type="compositionally biased region" description="Low complexity" evidence="1">
    <location>
        <begin position="64"/>
        <end position="73"/>
    </location>
</feature>
<evidence type="ECO:0000313" key="3">
    <source>
        <dbReference type="Proteomes" id="UP000325433"/>
    </source>
</evidence>
<keyword evidence="3" id="KW-1185">Reference proteome</keyword>
<organism evidence="2 3">
    <name type="scientific">Aspergillus transmontanensis</name>
    <dbReference type="NCBI Taxonomy" id="1034304"/>
    <lineage>
        <taxon>Eukaryota</taxon>
        <taxon>Fungi</taxon>
        <taxon>Dikarya</taxon>
        <taxon>Ascomycota</taxon>
        <taxon>Pezizomycotina</taxon>
        <taxon>Eurotiomycetes</taxon>
        <taxon>Eurotiomycetidae</taxon>
        <taxon>Eurotiales</taxon>
        <taxon>Aspergillaceae</taxon>
        <taxon>Aspergillus</taxon>
        <taxon>Aspergillus subgen. Circumdati</taxon>
    </lineage>
</organism>
<sequence length="83" mass="9103">MIWDDCLSGGIFHRCKVPTGADGRTLDPVCRSPTDSNRISENLRRWHFRQSVLGNGNGRRATESSSASSSAPSQPVTSYTTYV</sequence>
<evidence type="ECO:0000256" key="1">
    <source>
        <dbReference type="SAM" id="MobiDB-lite"/>
    </source>
</evidence>
<accession>A0A5N6VDQ9</accession>
<gene>
    <name evidence="2" type="ORF">BDV41DRAFT_558145</name>
</gene>
<dbReference type="Proteomes" id="UP000325433">
    <property type="component" value="Unassembled WGS sequence"/>
</dbReference>
<name>A0A5N6VDQ9_9EURO</name>
<feature type="compositionally biased region" description="Polar residues" evidence="1">
    <location>
        <begin position="74"/>
        <end position="83"/>
    </location>
</feature>
<protein>
    <submittedName>
        <fullName evidence="2">Uncharacterized protein</fullName>
    </submittedName>
</protein>
<reference evidence="3" key="1">
    <citation type="submission" date="2019-04" db="EMBL/GenBank/DDBJ databases">
        <title>Friends and foes A comparative genomics studyof 23 Aspergillus species from section Flavi.</title>
        <authorList>
            <consortium name="DOE Joint Genome Institute"/>
            <person name="Kjaerbolling I."/>
            <person name="Vesth T."/>
            <person name="Frisvad J.C."/>
            <person name="Nybo J.L."/>
            <person name="Theobald S."/>
            <person name="Kildgaard S."/>
            <person name="Isbrandt T."/>
            <person name="Kuo A."/>
            <person name="Sato A."/>
            <person name="Lyhne E.K."/>
            <person name="Kogle M.E."/>
            <person name="Wiebenga A."/>
            <person name="Kun R.S."/>
            <person name="Lubbers R.J."/>
            <person name="Makela M.R."/>
            <person name="Barry K."/>
            <person name="Chovatia M."/>
            <person name="Clum A."/>
            <person name="Daum C."/>
            <person name="Haridas S."/>
            <person name="He G."/>
            <person name="LaButti K."/>
            <person name="Lipzen A."/>
            <person name="Mondo S."/>
            <person name="Riley R."/>
            <person name="Salamov A."/>
            <person name="Simmons B.A."/>
            <person name="Magnuson J.K."/>
            <person name="Henrissat B."/>
            <person name="Mortensen U.H."/>
            <person name="Larsen T.O."/>
            <person name="Devries R.P."/>
            <person name="Grigoriev I.V."/>
            <person name="Machida M."/>
            <person name="Baker S.E."/>
            <person name="Andersen M.R."/>
        </authorList>
    </citation>
    <scope>NUCLEOTIDE SEQUENCE [LARGE SCALE GENOMIC DNA]</scope>
    <source>
        <strain evidence="3">CBS 130015</strain>
    </source>
</reference>
<dbReference type="EMBL" id="ML738444">
    <property type="protein sequence ID" value="KAE8306551.1"/>
    <property type="molecule type" value="Genomic_DNA"/>
</dbReference>